<evidence type="ECO:0000313" key="1">
    <source>
        <dbReference type="EMBL" id="VDO05440.1"/>
    </source>
</evidence>
<accession>A0A158QIC6</accession>
<gene>
    <name evidence="1" type="ORF">HNAJ_LOCUS9128</name>
</gene>
<dbReference type="Proteomes" id="UP000278807">
    <property type="component" value="Unassembled WGS sequence"/>
</dbReference>
<dbReference type="AlphaFoldDB" id="A0A158QIC6"/>
<proteinExistence type="predicted"/>
<evidence type="ECO:0000313" key="2">
    <source>
        <dbReference type="Proteomes" id="UP000278807"/>
    </source>
</evidence>
<sequence length="160" mass="18272">MDEDIEAEFRRLHQRLREKYQIDQISIWGIQQPLIRALIGKSENYGVTGIGSFQQTFELNRTEYAWKATVPNGEVMALCPGKRPVQFYVVSNCTGFPQLPASQVVSHDSFFVFTNCTGGFRSLIFKQDLNEETRDVNAKTDQADFPWNDFSALSCSFTRA</sequence>
<dbReference type="EMBL" id="UZAE01012502">
    <property type="protein sequence ID" value="VDO05440.1"/>
    <property type="molecule type" value="Genomic_DNA"/>
</dbReference>
<protein>
    <submittedName>
        <fullName evidence="3">AMP_N domain-containing protein</fullName>
    </submittedName>
</protein>
<organism evidence="3">
    <name type="scientific">Rodentolepis nana</name>
    <name type="common">Dwarf tapeworm</name>
    <name type="synonym">Hymenolepis nana</name>
    <dbReference type="NCBI Taxonomy" id="102285"/>
    <lineage>
        <taxon>Eukaryota</taxon>
        <taxon>Metazoa</taxon>
        <taxon>Spiralia</taxon>
        <taxon>Lophotrochozoa</taxon>
        <taxon>Platyhelminthes</taxon>
        <taxon>Cestoda</taxon>
        <taxon>Eucestoda</taxon>
        <taxon>Cyclophyllidea</taxon>
        <taxon>Hymenolepididae</taxon>
        <taxon>Rodentolepis</taxon>
    </lineage>
</organism>
<reference evidence="3" key="1">
    <citation type="submission" date="2016-04" db="UniProtKB">
        <authorList>
            <consortium name="WormBaseParasite"/>
        </authorList>
    </citation>
    <scope>IDENTIFICATION</scope>
</reference>
<keyword evidence="2" id="KW-1185">Reference proteome</keyword>
<name>A0A158QIC6_RODNA</name>
<evidence type="ECO:0000313" key="3">
    <source>
        <dbReference type="WBParaSite" id="HNAJ_0000913201-mRNA-1"/>
    </source>
</evidence>
<dbReference type="WBParaSite" id="HNAJ_0000913201-mRNA-1">
    <property type="protein sequence ID" value="HNAJ_0000913201-mRNA-1"/>
    <property type="gene ID" value="HNAJ_0000913201"/>
</dbReference>
<reference evidence="1 2" key="2">
    <citation type="submission" date="2018-11" db="EMBL/GenBank/DDBJ databases">
        <authorList>
            <consortium name="Pathogen Informatics"/>
        </authorList>
    </citation>
    <scope>NUCLEOTIDE SEQUENCE [LARGE SCALE GENOMIC DNA]</scope>
</reference>